<dbReference type="InterPro" id="IPR015402">
    <property type="entry name" value="DUF1980"/>
</dbReference>
<organism evidence="3 4">
    <name type="scientific">Paenibacillus phyllosphaerae</name>
    <dbReference type="NCBI Taxonomy" id="274593"/>
    <lineage>
        <taxon>Bacteria</taxon>
        <taxon>Bacillati</taxon>
        <taxon>Bacillota</taxon>
        <taxon>Bacilli</taxon>
        <taxon>Bacillales</taxon>
        <taxon>Paenibacillaceae</taxon>
        <taxon>Paenibacillus</taxon>
    </lineage>
</organism>
<sequence>MSRAFTYAILLFPVATGIFLPIQTLDSSFVKAKGFSFPEIDISSDNPGFHQFLKPDMSVYYSDEGYMEVAKQDLNDIQQLADVKLNDDNYLKALESIYNNPNLFVGRTISFNGFVYKGEQAGAYHAFVFRFGFIHCVADSGVFGMRVQFPDNVSLADDTWVEVSGTMALEFYQPFKQTIPVLKVADWKEIETPEEPYVYRIS</sequence>
<dbReference type="EMBL" id="JACHXK010000002">
    <property type="protein sequence ID" value="MBB3108875.1"/>
    <property type="molecule type" value="Genomic_DNA"/>
</dbReference>
<evidence type="ECO:0000313" key="4">
    <source>
        <dbReference type="Proteomes" id="UP000570361"/>
    </source>
</evidence>
<name>A0A7W5AU74_9BACL</name>
<dbReference type="InterPro" id="IPR048447">
    <property type="entry name" value="DUF1980_C"/>
</dbReference>
<dbReference type="AlphaFoldDB" id="A0A7W5AU74"/>
<accession>A0A7W5AU74</accession>
<dbReference type="PANTHER" id="PTHR40047:SF1">
    <property type="entry name" value="UPF0703 PROTEIN YCGQ"/>
    <property type="match status" value="1"/>
</dbReference>
<dbReference type="PANTHER" id="PTHR40047">
    <property type="entry name" value="UPF0703 PROTEIN YCGQ"/>
    <property type="match status" value="1"/>
</dbReference>
<evidence type="ECO:0000259" key="1">
    <source>
        <dbReference type="Pfam" id="PF09323"/>
    </source>
</evidence>
<gene>
    <name evidence="3" type="ORF">FHS18_000927</name>
</gene>
<evidence type="ECO:0000313" key="3">
    <source>
        <dbReference type="EMBL" id="MBB3108875.1"/>
    </source>
</evidence>
<reference evidence="3 4" key="1">
    <citation type="submission" date="2020-08" db="EMBL/GenBank/DDBJ databases">
        <title>Genomic Encyclopedia of Type Strains, Phase III (KMG-III): the genomes of soil and plant-associated and newly described type strains.</title>
        <authorList>
            <person name="Whitman W."/>
        </authorList>
    </citation>
    <scope>NUCLEOTIDE SEQUENCE [LARGE SCALE GENOMIC DNA]</scope>
    <source>
        <strain evidence="3 4">CECT 5862</strain>
    </source>
</reference>
<dbReference type="InterPro" id="IPR048493">
    <property type="entry name" value="DUF1980_N"/>
</dbReference>
<feature type="domain" description="DUF1980" evidence="1">
    <location>
        <begin position="2"/>
        <end position="35"/>
    </location>
</feature>
<evidence type="ECO:0000259" key="2">
    <source>
        <dbReference type="Pfam" id="PF21537"/>
    </source>
</evidence>
<proteinExistence type="predicted"/>
<feature type="domain" description="DUF1980" evidence="2">
    <location>
        <begin position="60"/>
        <end position="200"/>
    </location>
</feature>
<dbReference type="Proteomes" id="UP000570361">
    <property type="component" value="Unassembled WGS sequence"/>
</dbReference>
<keyword evidence="4" id="KW-1185">Reference proteome</keyword>
<dbReference type="InterPro" id="IPR052955">
    <property type="entry name" value="UPF0703_membrane_permease"/>
</dbReference>
<dbReference type="Pfam" id="PF21537">
    <property type="entry name" value="DUF1980_C"/>
    <property type="match status" value="1"/>
</dbReference>
<dbReference type="NCBIfam" id="TIGR03943">
    <property type="entry name" value="TIGR03943 family putative permease subunit"/>
    <property type="match status" value="1"/>
</dbReference>
<dbReference type="Pfam" id="PF09323">
    <property type="entry name" value="DUF1980"/>
    <property type="match status" value="1"/>
</dbReference>
<protein>
    <submittedName>
        <fullName evidence="3">Putative repeat protein (TIGR03943 family)</fullName>
    </submittedName>
</protein>
<dbReference type="RefSeq" id="WP_183598646.1">
    <property type="nucleotide sequence ID" value="NZ_JACHXK010000002.1"/>
</dbReference>
<comment type="caution">
    <text evidence="3">The sequence shown here is derived from an EMBL/GenBank/DDBJ whole genome shotgun (WGS) entry which is preliminary data.</text>
</comment>